<proteinExistence type="predicted"/>
<dbReference type="Gene3D" id="3.30.1380.10">
    <property type="match status" value="1"/>
</dbReference>
<accession>A0ABY5LGA2</accession>
<dbReference type="InterPro" id="IPR003709">
    <property type="entry name" value="VanY-like_core_dom"/>
</dbReference>
<evidence type="ECO:0000313" key="2">
    <source>
        <dbReference type="EMBL" id="UUM29868.1"/>
    </source>
</evidence>
<dbReference type="PANTHER" id="PTHR34385:SF1">
    <property type="entry name" value="PEPTIDOGLYCAN L-ALANYL-D-GLUTAMATE ENDOPEPTIDASE CWLK"/>
    <property type="match status" value="1"/>
</dbReference>
<dbReference type="PANTHER" id="PTHR34385">
    <property type="entry name" value="D-ALANYL-D-ALANINE CARBOXYPEPTIDASE"/>
    <property type="match status" value="1"/>
</dbReference>
<dbReference type="Pfam" id="PF02557">
    <property type="entry name" value="VanY"/>
    <property type="match status" value="1"/>
</dbReference>
<sequence length="224" mass="25517">MTPEQLTGKVSTHLVETLFGQKAFLVHPKVVTDLLALKEAATQAGFNLNIASGFRDFDRQMSIWNRKMSGDAPVLDKESQPLDISLLSDQEKVMAILRWSALPGGSRHHWGTDFDLFDRNSLPEGVTLQLEPWEYLSGHQLNFYTWLKDHLSDFGFFFPYQGNNDGVAFEPWHISHKKAADHCLTELTLDNLRYEIESSDLLGKEVVLAELETIYNRFITNISC</sequence>
<protein>
    <submittedName>
        <fullName evidence="2">M15 family metallopeptidase</fullName>
    </submittedName>
</protein>
<feature type="domain" description="D-alanyl-D-alanine carboxypeptidase-like core" evidence="1">
    <location>
        <begin position="26"/>
        <end position="175"/>
    </location>
</feature>
<evidence type="ECO:0000313" key="3">
    <source>
        <dbReference type="Proteomes" id="UP001058602"/>
    </source>
</evidence>
<keyword evidence="3" id="KW-1185">Reference proteome</keyword>
<dbReference type="EMBL" id="CP102096">
    <property type="protein sequence ID" value="UUM29868.1"/>
    <property type="molecule type" value="Genomic_DNA"/>
</dbReference>
<dbReference type="Proteomes" id="UP001058602">
    <property type="component" value="Chromosome 1"/>
</dbReference>
<dbReference type="RefSeq" id="WP_257083657.1">
    <property type="nucleotide sequence ID" value="NZ_CP102096.1"/>
</dbReference>
<dbReference type="InterPro" id="IPR009045">
    <property type="entry name" value="Zn_M74/Hedgehog-like"/>
</dbReference>
<dbReference type="SUPFAM" id="SSF55166">
    <property type="entry name" value="Hedgehog/DD-peptidase"/>
    <property type="match status" value="1"/>
</dbReference>
<evidence type="ECO:0000259" key="1">
    <source>
        <dbReference type="Pfam" id="PF02557"/>
    </source>
</evidence>
<reference evidence="2" key="1">
    <citation type="submission" date="2022-07" db="EMBL/GenBank/DDBJ databases">
        <title>Complete genome of Vibrio japonicus strain JCM 31412T and phylogenomic assessment of the Nereis clade of the genus Vibrio.</title>
        <authorList>
            <person name="Shlafstein M.D."/>
            <person name="Emsley S.A."/>
            <person name="Ushijima B."/>
            <person name="Videau P."/>
            <person name="Saw J.H."/>
        </authorList>
    </citation>
    <scope>NUCLEOTIDE SEQUENCE</scope>
    <source>
        <strain evidence="2">JCM 31412</strain>
    </source>
</reference>
<dbReference type="InterPro" id="IPR052179">
    <property type="entry name" value="DD-CPase-like"/>
</dbReference>
<dbReference type="CDD" id="cd14847">
    <property type="entry name" value="DD-carboxypeptidase_like"/>
    <property type="match status" value="1"/>
</dbReference>
<name>A0ABY5LGA2_9VIBR</name>
<gene>
    <name evidence="2" type="ORF">NP165_09095</name>
</gene>
<organism evidence="2 3">
    <name type="scientific">Vibrio japonicus</name>
    <dbReference type="NCBI Taxonomy" id="1824638"/>
    <lineage>
        <taxon>Bacteria</taxon>
        <taxon>Pseudomonadati</taxon>
        <taxon>Pseudomonadota</taxon>
        <taxon>Gammaproteobacteria</taxon>
        <taxon>Vibrionales</taxon>
        <taxon>Vibrionaceae</taxon>
        <taxon>Vibrio</taxon>
    </lineage>
</organism>